<gene>
    <name evidence="1" type="ORF">OO013_02255</name>
</gene>
<name>A0ABT3RLI6_9BACT</name>
<protein>
    <recommendedName>
        <fullName evidence="3">Transposase IS200-like domain-containing protein</fullName>
    </recommendedName>
</protein>
<comment type="caution">
    <text evidence="1">The sequence shown here is derived from an EMBL/GenBank/DDBJ whole genome shotgun (WGS) entry which is preliminary data.</text>
</comment>
<evidence type="ECO:0008006" key="3">
    <source>
        <dbReference type="Google" id="ProtNLM"/>
    </source>
</evidence>
<sequence length="49" mass="5800">MSNHLHLIVAGKEGFYLSDIVRDFKKYTAIEIISAIDQNQFESRRNWML</sequence>
<evidence type="ECO:0000313" key="1">
    <source>
        <dbReference type="EMBL" id="MCX2742667.1"/>
    </source>
</evidence>
<organism evidence="1 2">
    <name type="scientific">Mangrovivirga halotolerans</name>
    <dbReference type="NCBI Taxonomy" id="2993936"/>
    <lineage>
        <taxon>Bacteria</taxon>
        <taxon>Pseudomonadati</taxon>
        <taxon>Bacteroidota</taxon>
        <taxon>Cytophagia</taxon>
        <taxon>Cytophagales</taxon>
        <taxon>Mangrovivirgaceae</taxon>
        <taxon>Mangrovivirga</taxon>
    </lineage>
</organism>
<dbReference type="Gene3D" id="3.30.70.1290">
    <property type="entry name" value="Transposase IS200-like"/>
    <property type="match status" value="1"/>
</dbReference>
<evidence type="ECO:0000313" key="2">
    <source>
        <dbReference type="Proteomes" id="UP001209885"/>
    </source>
</evidence>
<accession>A0ABT3RLI6</accession>
<keyword evidence="2" id="KW-1185">Reference proteome</keyword>
<dbReference type="EMBL" id="JAPFQN010000002">
    <property type="protein sequence ID" value="MCX2742667.1"/>
    <property type="molecule type" value="Genomic_DNA"/>
</dbReference>
<reference evidence="1 2" key="1">
    <citation type="submission" date="2022-11" db="EMBL/GenBank/DDBJ databases">
        <title>The characterization of three novel Bacteroidetes species and genomic analysis of their roles in tidal elemental geochemical cycles.</title>
        <authorList>
            <person name="Ma K."/>
        </authorList>
    </citation>
    <scope>NUCLEOTIDE SEQUENCE [LARGE SCALE GENOMIC DNA]</scope>
    <source>
        <strain evidence="1 2">M17</strain>
    </source>
</reference>
<proteinExistence type="predicted"/>
<dbReference type="InterPro" id="IPR036515">
    <property type="entry name" value="Transposase_17_sf"/>
</dbReference>
<dbReference type="Proteomes" id="UP001209885">
    <property type="component" value="Unassembled WGS sequence"/>
</dbReference>
<dbReference type="SUPFAM" id="SSF143422">
    <property type="entry name" value="Transposase IS200-like"/>
    <property type="match status" value="1"/>
</dbReference>
<dbReference type="RefSeq" id="WP_266054957.1">
    <property type="nucleotide sequence ID" value="NZ_JAPFQN010000002.1"/>
</dbReference>